<dbReference type="GeneID" id="54280207"/>
<dbReference type="EMBL" id="ML978074">
    <property type="protein sequence ID" value="KAF2011783.1"/>
    <property type="molecule type" value="Genomic_DNA"/>
</dbReference>
<keyword evidence="2" id="KW-1185">Reference proteome</keyword>
<dbReference type="AlphaFoldDB" id="A0A6A5XFS7"/>
<dbReference type="Proteomes" id="UP000799778">
    <property type="component" value="Unassembled WGS sequence"/>
</dbReference>
<sequence>MAGVVDKKLSLLSQSSEDFSRDRQSLLLSELELLLDLRPSALRSNLLVLPRELREVILGHVLPELPEGARPELHTCLWSADMQLHDAWRHDIFGYDTSVPMEYRIHPSLLSINKQLHDELLMLYFQRSRLTLHAELRNSKDDIWHFESSPHILQLPMLKHVTHVQFYVEWNYIVHRAVDPIQDQIRMINNLVQAMDKLLSPIQAVQTIELSILCFWRWSSSKYYSLSMQNLFDLEDVFKRHGESRWTQILRTSTESPNPSAGVGYRLSSENKVTEQSGGIHVYISQDLENAMRPSRKSTVDFYGNYEIGDPLPQPAYRHGAMF</sequence>
<dbReference type="RefSeq" id="XP_033380122.1">
    <property type="nucleotide sequence ID" value="XM_033522810.1"/>
</dbReference>
<organism evidence="1 2">
    <name type="scientific">Aaosphaeria arxii CBS 175.79</name>
    <dbReference type="NCBI Taxonomy" id="1450172"/>
    <lineage>
        <taxon>Eukaryota</taxon>
        <taxon>Fungi</taxon>
        <taxon>Dikarya</taxon>
        <taxon>Ascomycota</taxon>
        <taxon>Pezizomycotina</taxon>
        <taxon>Dothideomycetes</taxon>
        <taxon>Pleosporomycetidae</taxon>
        <taxon>Pleosporales</taxon>
        <taxon>Pleosporales incertae sedis</taxon>
        <taxon>Aaosphaeria</taxon>
    </lineage>
</organism>
<evidence type="ECO:0000313" key="2">
    <source>
        <dbReference type="Proteomes" id="UP000799778"/>
    </source>
</evidence>
<dbReference type="OrthoDB" id="3672650at2759"/>
<evidence type="ECO:0008006" key="3">
    <source>
        <dbReference type="Google" id="ProtNLM"/>
    </source>
</evidence>
<evidence type="ECO:0000313" key="1">
    <source>
        <dbReference type="EMBL" id="KAF2011783.1"/>
    </source>
</evidence>
<name>A0A6A5XFS7_9PLEO</name>
<reference evidence="1" key="1">
    <citation type="journal article" date="2020" name="Stud. Mycol.">
        <title>101 Dothideomycetes genomes: a test case for predicting lifestyles and emergence of pathogens.</title>
        <authorList>
            <person name="Haridas S."/>
            <person name="Albert R."/>
            <person name="Binder M."/>
            <person name="Bloem J."/>
            <person name="Labutti K."/>
            <person name="Salamov A."/>
            <person name="Andreopoulos B."/>
            <person name="Baker S."/>
            <person name="Barry K."/>
            <person name="Bills G."/>
            <person name="Bluhm B."/>
            <person name="Cannon C."/>
            <person name="Castanera R."/>
            <person name="Culley D."/>
            <person name="Daum C."/>
            <person name="Ezra D."/>
            <person name="Gonzalez J."/>
            <person name="Henrissat B."/>
            <person name="Kuo A."/>
            <person name="Liang C."/>
            <person name="Lipzen A."/>
            <person name="Lutzoni F."/>
            <person name="Magnuson J."/>
            <person name="Mondo S."/>
            <person name="Nolan M."/>
            <person name="Ohm R."/>
            <person name="Pangilinan J."/>
            <person name="Park H.-J."/>
            <person name="Ramirez L."/>
            <person name="Alfaro M."/>
            <person name="Sun H."/>
            <person name="Tritt A."/>
            <person name="Yoshinaga Y."/>
            <person name="Zwiers L.-H."/>
            <person name="Turgeon B."/>
            <person name="Goodwin S."/>
            <person name="Spatafora J."/>
            <person name="Crous P."/>
            <person name="Grigoriev I."/>
        </authorList>
    </citation>
    <scope>NUCLEOTIDE SEQUENCE</scope>
    <source>
        <strain evidence="1">CBS 175.79</strain>
    </source>
</reference>
<gene>
    <name evidence="1" type="ORF">BU24DRAFT_289046</name>
</gene>
<accession>A0A6A5XFS7</accession>
<proteinExistence type="predicted"/>
<protein>
    <recommendedName>
        <fullName evidence="3">F-box domain-containing protein</fullName>
    </recommendedName>
</protein>